<keyword evidence="3" id="KW-1185">Reference proteome</keyword>
<evidence type="ECO:0000313" key="3">
    <source>
        <dbReference type="Proteomes" id="UP001501175"/>
    </source>
</evidence>
<dbReference type="EMBL" id="BAABHD010000066">
    <property type="protein sequence ID" value="GAA4461876.1"/>
    <property type="molecule type" value="Genomic_DNA"/>
</dbReference>
<dbReference type="Proteomes" id="UP001501175">
    <property type="component" value="Unassembled WGS sequence"/>
</dbReference>
<protein>
    <recommendedName>
        <fullName evidence="1">DUF3846 domain-containing protein</fullName>
    </recommendedName>
</protein>
<organism evidence="2 3">
    <name type="scientific">Nibrella saemangeumensis</name>
    <dbReference type="NCBI Taxonomy" id="1084526"/>
    <lineage>
        <taxon>Bacteria</taxon>
        <taxon>Pseudomonadati</taxon>
        <taxon>Bacteroidota</taxon>
        <taxon>Cytophagia</taxon>
        <taxon>Cytophagales</taxon>
        <taxon>Spirosomataceae</taxon>
        <taxon>Nibrella</taxon>
    </lineage>
</organism>
<dbReference type="InterPro" id="IPR024559">
    <property type="entry name" value="DUF3846"/>
</dbReference>
<dbReference type="Pfam" id="PF12957">
    <property type="entry name" value="DUF3846"/>
    <property type="match status" value="1"/>
</dbReference>
<proteinExistence type="predicted"/>
<evidence type="ECO:0000259" key="1">
    <source>
        <dbReference type="Pfam" id="PF12957"/>
    </source>
</evidence>
<reference evidence="3" key="1">
    <citation type="journal article" date="2019" name="Int. J. Syst. Evol. Microbiol.">
        <title>The Global Catalogue of Microorganisms (GCM) 10K type strain sequencing project: providing services to taxonomists for standard genome sequencing and annotation.</title>
        <authorList>
            <consortium name="The Broad Institute Genomics Platform"/>
            <consortium name="The Broad Institute Genome Sequencing Center for Infectious Disease"/>
            <person name="Wu L."/>
            <person name="Ma J."/>
        </authorList>
    </citation>
    <scope>NUCLEOTIDE SEQUENCE [LARGE SCALE GENOMIC DNA]</scope>
    <source>
        <strain evidence="3">JCM 17927</strain>
    </source>
</reference>
<name>A0ABP8NA60_9BACT</name>
<comment type="caution">
    <text evidence="2">The sequence shown here is derived from an EMBL/GenBank/DDBJ whole genome shotgun (WGS) entry which is preliminary data.</text>
</comment>
<dbReference type="RefSeq" id="WP_345245915.1">
    <property type="nucleotide sequence ID" value="NZ_BAABHD010000066.1"/>
</dbReference>
<gene>
    <name evidence="2" type="ORF">GCM10023189_37880</name>
</gene>
<accession>A0ABP8NA60</accession>
<evidence type="ECO:0000313" key="2">
    <source>
        <dbReference type="EMBL" id="GAA4461876.1"/>
    </source>
</evidence>
<sequence>MKAILIDVTAQTVTDIDIQPGLSAMYTAIGCQCVDRRVLDNRNDLWFDDEGLLHEPQAPKFRFGNYPHPFAGNALICGYNNEGETISTTLTADQIRPYIRFLGDLHIEPQGPVIISF</sequence>
<dbReference type="PROSITE" id="PS51257">
    <property type="entry name" value="PROKAR_LIPOPROTEIN"/>
    <property type="match status" value="1"/>
</dbReference>
<feature type="domain" description="DUF3846" evidence="1">
    <location>
        <begin position="1"/>
        <end position="99"/>
    </location>
</feature>